<dbReference type="InterPro" id="IPR006162">
    <property type="entry name" value="Ppantetheine_attach_site"/>
</dbReference>
<dbReference type="KEGG" id="buu:WS70_10515"/>
<dbReference type="CDD" id="cd19531">
    <property type="entry name" value="LCL_NRPS-like"/>
    <property type="match status" value="1"/>
</dbReference>
<dbReference type="PROSITE" id="PS50075">
    <property type="entry name" value="CARRIER"/>
    <property type="match status" value="5"/>
</dbReference>
<feature type="domain" description="Carrier" evidence="9">
    <location>
        <begin position="5624"/>
        <end position="5699"/>
    </location>
</feature>
<dbReference type="InterPro" id="IPR023213">
    <property type="entry name" value="CAT-like_dom_sf"/>
</dbReference>
<dbReference type="Pfam" id="PF08892">
    <property type="entry name" value="YqcI_YcgG"/>
    <property type="match status" value="1"/>
</dbReference>
<dbReference type="SUPFAM" id="SSF52777">
    <property type="entry name" value="CoA-dependent acyltransferases"/>
    <property type="match status" value="10"/>
</dbReference>
<gene>
    <name evidence="10" type="ORF">WS70_10515</name>
</gene>
<dbReference type="InterPro" id="IPR014988">
    <property type="entry name" value="Uncharacterised_YqcI/YcgG"/>
</dbReference>
<keyword evidence="3" id="KW-0596">Phosphopantetheine</keyword>
<evidence type="ECO:0000313" key="10">
    <source>
        <dbReference type="EMBL" id="AOJ02207.1"/>
    </source>
</evidence>
<feature type="domain" description="Carrier" evidence="9">
    <location>
        <begin position="896"/>
        <end position="971"/>
    </location>
</feature>
<dbReference type="GO" id="GO:0005737">
    <property type="term" value="C:cytoplasm"/>
    <property type="evidence" value="ECO:0007669"/>
    <property type="project" value="TreeGrafter"/>
</dbReference>
<name>A0A1B4FEV9_9BURK</name>
<dbReference type="SMART" id="SM00823">
    <property type="entry name" value="PKS_PP"/>
    <property type="match status" value="5"/>
</dbReference>
<dbReference type="EMBL" id="CP013386">
    <property type="protein sequence ID" value="AOJ02207.1"/>
    <property type="molecule type" value="Genomic_DNA"/>
</dbReference>
<feature type="domain" description="Carrier" evidence="9">
    <location>
        <begin position="1962"/>
        <end position="2036"/>
    </location>
</feature>
<dbReference type="InterPro" id="IPR010071">
    <property type="entry name" value="AA_adenyl_dom"/>
</dbReference>
<dbReference type="PANTHER" id="PTHR45527:SF1">
    <property type="entry name" value="FATTY ACID SYNTHASE"/>
    <property type="match status" value="1"/>
</dbReference>
<dbReference type="GO" id="GO:0003824">
    <property type="term" value="F:catalytic activity"/>
    <property type="evidence" value="ECO:0007669"/>
    <property type="project" value="InterPro"/>
</dbReference>
<dbReference type="Pfam" id="PF00501">
    <property type="entry name" value="AMP-binding"/>
    <property type="match status" value="5"/>
</dbReference>
<keyword evidence="6" id="KW-0276">Fatty acid metabolism</keyword>
<dbReference type="Pfam" id="PF00668">
    <property type="entry name" value="Condensation"/>
    <property type="match status" value="5"/>
</dbReference>
<proteinExistence type="inferred from homology"/>
<dbReference type="GO" id="GO:0071766">
    <property type="term" value="P:Actinobacterium-type cell wall biogenesis"/>
    <property type="evidence" value="ECO:0007669"/>
    <property type="project" value="UniProtKB-ARBA"/>
</dbReference>
<comment type="cofactor">
    <cofactor evidence="1">
        <name>pantetheine 4'-phosphate</name>
        <dbReference type="ChEBI" id="CHEBI:47942"/>
    </cofactor>
</comment>
<dbReference type="Gene3D" id="3.40.50.1820">
    <property type="entry name" value="alpha/beta hydrolase"/>
    <property type="match status" value="1"/>
</dbReference>
<evidence type="ECO:0000256" key="6">
    <source>
        <dbReference type="ARBA" id="ARBA00022832"/>
    </source>
</evidence>
<dbReference type="InterPro" id="IPR045851">
    <property type="entry name" value="AMP-bd_C_sf"/>
</dbReference>
<keyword evidence="7" id="KW-0443">Lipid metabolism</keyword>
<dbReference type="GO" id="GO:0008610">
    <property type="term" value="P:lipid biosynthetic process"/>
    <property type="evidence" value="ECO:0007669"/>
    <property type="project" value="InterPro"/>
</dbReference>
<dbReference type="GO" id="GO:0043041">
    <property type="term" value="P:amino acid activation for nonribosomal peptide biosynthetic process"/>
    <property type="evidence" value="ECO:0007669"/>
    <property type="project" value="TreeGrafter"/>
</dbReference>
<dbReference type="GO" id="GO:0044550">
    <property type="term" value="P:secondary metabolite biosynthetic process"/>
    <property type="evidence" value="ECO:0007669"/>
    <property type="project" value="TreeGrafter"/>
</dbReference>
<sequence length="5720" mass="615934">MLSDKDPVRPDPEGDAIDPADWQSRIISGRRVGAHAFDRPIPDWLTTSYERMRADVMDPGYPCFFGTQAEKRGEMFYSWVDGKDISLLPATMATFAELATQPQYEKNNIAVFFEPDPQPLSHDAYHDAFWHTLQYLHDHDPDPKVGEQLDPSHPDWEFSFAGLQTFVVCACPSFGQRHSRNLGPGMVLLFQPRAVFVDKVTNRAISTQARTEVRRRLHVWDEVPPHPDLGYFGDTENREWKQYFLQDADVPNFGACPFLRRNPGLMQAAIDAHRHGDAAGADGITHGAPPREQAATPSADGPAESIEAPRSAPVTLLEALSKHVAQQPEQIAIRFLADGETDERTLTYRELDARARQFAATLLVHAAPEERAMLLLPSGLDYAVAFLGCLYAGIIAVPLYPPEPAQVQPFERLLSILDDAEPRLLVTDSAHVDAVRTLDADRPRPDGTAGSPLTLCIDAPTPAASETAADRAARIDGDTIAFLQYTSGSTSAAKGVMVSHANLAANERAIGAAMAFTSADTMVSWLPLFHDMGLIGGLLAPLFTGFPVVLMAPQHFLEAPARWLKAIGKYGGTVSGGPNFAFQLSAERVRDAQLEGIALDRWRVAFCGSEPIRAETLAQFSARFAKQGFDESALFPCYGLAEATLFVSGAEPGQGMTVRHVATAALADGATARANEHAALVSCGRVAQAHAVRIVESGTHAPLAEGLIGEIWVNGPSVATGYRRNAAASAETFVADTAGRWLRTGDLGCMLDGELHVTGRVKDLIIVRGQNHYPQDIEATLGKQVTRVRKGRVIAFPVDQGGAEGIGIAAEVPHAVAKADPGELFAQIRRAVAEAHGEPASVILLLAPGMLPRTSSGKLRRSACASGWRDGTLSAVAVYRQSNDAGAARGQAPYRAPSSAAERHLATVWEAVFGHSPIGVDDDFFELGGDSLKAARVAARIGEVCRTATSARIVFESRTIASQAARLARHLGDADLDAAFDVNPHADAEPDPAVALPVTDGVPLPLSPAQEGLYFEWRLDPASTAYHVSGALRARGVLDAARLRDALVRAGSDHDALRVRFDEQDGVPCQIRTAAPRFDWHDADFSSLDAASREAYLQDQLIAIAHAPFDLHRDALLRVALLRIGPDEHIVQLTLHHIIADAWSLALLVESLFRHYDRHAPASTPARSTYFPSIERARRALSAERTDAQLDYWRSRLGGEQPAPILPATRRHAAGDTVGGRITRHLSATLVARIDALSRRHGATLPMTLMAIFAALLYRYGGQPAVRIGVPMNARRDADADASIGYFINTVVVHLALAGSLPFDDLLRAARDALLDAQANQDVPFHRVVAAVQPAREQRRAPLFQAVFNFDQVDWRRALRSTTLELQRFEHGAEATPFDLALNLHRDRTGVQLTFDYPLESFEGGAIEQLADAYLAMAEQVADGTARHLRDVALRRPAPAPGRAQHDAAAPASVTELFTRAADTWPQRIALECDGEALTYQALDQWSDRIAHGLLDLGVAADACIGLCTARSLGMIAALIGVWKAGAAFVPLDPVYPETRLRHMLDDARVKVVVGDAGCLARLADVFDACTPLDIDAARRRDPVRTRHRFAPPHPEQLAYAIYTSGSTGLPKGVAISHRALSLHLADFIAAYAITERDCQLQSSTINFDVALHEMLPALLQGGRVVMRGPQSWDLATLSRQLSQSRVTFARIPTAYWQQWLQTPPARASLAALRQITVGGEALPGDALARWQAGPLRAIHVDNLYGPTETTVACLRHRTSEADAEQTVVQIGKPFASRSAQVVDADGNAVPPGGVGELCIGGATLARGYLGQPALTAERFVPDPDGTPGARCYRSGDLCRQRADGGIDFLGRIDRQIKLRGFRIEPGEIEAMLRQCEGVRDAAVEARAKDGRVTLAGYVTGAASLDLQAVRDRLATRLPSHMVPSTLMRLDALPLMLNGKIDRHALPEPPEPNDVGGRAGRAPHTAREAELLDIWRTVLGADAIGVDDDFFAIGGDSILSLQVVARAAQRGIHFSLQQFYAQPVIARLAALASDVARDGSPCSAPVAERHDPLPLAPMQAWFFERFPDGESHWNQTIALRVRGELDPAALERALHAVVRAHDALRLSFLRDAHDWRQQVRPPEHVPGTAALLDVVDFDDASDSPQWPARLLDIGTALQRGLDIRAGRLFKAAYVRLRGDEGRLLFTIHHLAVDGVSWRVLLDTLRQAYDPLAQHAPVIPPSSLPWSRWVGHQQISPDAAALDQEFAAWQRMLRDADVRGALPGNDAAAIVTGAPMAGPHARPLLRDSATHTLHLPEALTATLLRDAPSAARTSTEALLLAALNASLARWSGARGALLALEGHGREAGDDPARDVSRTVGWFTTRFPVWCDLQADPLASAGRTLRAIPQRGVHWHRVRARFADTLPAPQIGFNYLGRFDESLPRTGALAGRLSFAMEEAVGEAVSAATPLDHALDINAWVSNQRLTVALRYDPRRIDRDTAHALAADFEAQLAALARRCMTEARPLDAEDFPLARLDAATLDALLPDAENVQDVYPATPLQKGLLFHALSDGEHGVYVNQLRLTLDGALQRDALREAWQAAVARHDVLRTRFVIPGGADPLQIVQRRVALPFDAFDWSARTPEEYEQALHAWCEADRRRGFDLSRAPLLRIALFARPDGRHDLVRTIHHALLDGWSSAQLLGEIADDYAARAAGRTPPDVDAVPYRRYVEWLAAQTPPRDWWLAQLARHPEPAPLLQHQSLAGTPGHAPHAVLTREQILGGAFVEQVRAAAQRHRVTVNTLVQAAWALVLARRGNRRHVAFGTTVSGRPAGLPGVERMVGLLINSLPVWIEVPAAQPVSAWLRTLHAAQGERHAAEHTPLADVQHWSGRTGDMLFDSLLVFENYPVDAALRGRFGSLTVSGVASVEQTHYPLTMLVSNDAQGRVVWLADRARITESLLTRVADGWRDMLAALCAAGDSAVGNLPAAVASHETPHRLADHRFQPIGARLAAQAARRPDAPAVRCDGDVLSYAALDAWSNRIGRRLMTLGVQAEHRIGVCVERSGAMVAALYGIAKTGAAYVPLDPSHPPQRLSRTLDDAGVDLVVADAAGAARLAGCLAGRTLVRTDDVDDEAPRGWPQPVDPRQAAYVIYTSGSTGEPKGVCVTHGSLDRLLASVGERLDFGERDVWLSVTTLSFDIAGLELHLPLTRGACVELATRETVLDGARLLRLLAHSRATVMQATPAGWRMLIASEARAGLALRGPLQALCGGEALPTDLAAALLARGLTLSNLYGPTETTIWSSMASLGPGEPITLGRPLHDTVLRVLDADALPTPAGAVGELCIGGDNLARGYLGRAAATAATFVPDPFGPPGARLYRTGDLCRRRDDGGLDYLGRLDQQIKLRGHRIEPAEIEAALRALDGIQDAAVTLRSDGGAPRLVAYVVCADQPAADPARWRDALAERLPAPSIPAAWVKLDALPLTSSGKLDRRALPAPDNDAESPVAPRNAPEARLLEIWRALLPTGPLGVTTDFFAAGGDSIVSLRVAGAALDAGLVVTPKQVFEHPTVERLARVATPAASAVQSDDRPAPAMPDRALADALRLTAAQRAALQDLCVATPLQQGLLSLAQRATRDPYYLQRVFELNGPLDTDAFAAAWQAAVDRHAALRTDFRWEGLDAPVQLVHARADVKVQKLDWRHLDECTARDALASHWRDAQSRSFDFEHASQAQLWLIERGAHCRWFVWRFHHAQLDGWSIGLVLRDVLRAYDAARHAPPSTQRLRALPAAPAFSDYVRWLDRQRGDGSAALATWRERLAGWSRTPLPLTGATAAAPLRTAPGPSREPPPLEHTIRLPAALNAHAERFARDCGVTLNTLVQGAWAWLLARHANRREVSFGVTVSGRSDGWPGAGDTAGLFINTLPLSVSLPPAQTVHAWLNGLQANNLALQALAQTPLATLQHEIAGAASEPLFDSIFVFENYPLDASLRAPLAGGLAIERLAAGADGHAHDGRNHFALSLIAVPGDELTLTLAAQPRHFDDATLRRLLAQLQLALTALTADAARPLGAVHVPADGGAAPSAPAWHGGLLARVARHAAHQPGAMALRDPTQALDWATLWRRSAELAARLVAGGVCTETVVAVVLPRGAELVVAMLAVWRAGGVYAPLDPSAPAGRLGWQIRDAGAHCVIAEADAGWRPADVAFVAAAATGSDAPAADAALPSPAALPADLGAYLIYTSGSTGTPKGVLVSHRALAAYVDALLSRLPDGISSAAYLSTPAADLGHSTLMTALWSGWTLHLIDDARAFDADRYADWCRAHPADLLKIAPSHLEGLLQAADAASVLPRRALLLGGEAAGGTLLERVAQLRPDCAILGHYGPTETTIGVTTSQRGADGALPLGEPLGHARVCLLDLDGHPALPGARGEIHAGGHAAARGYRGRAALTAERFIPDPFVAGARLYRTGDEAHMRDDGQLEFLGRTDDQLKIRGYRVEPAEVAAHLRALPGVRDAVAIGRPDASQRTRLIAYAVGAALDAATLRDALAARLPAALVPASIVVLDALPLTRNGKIDRRALPEPREHGAAGAAAEPDTPLQRTLLDVWRQVLHQPSLGIDDDFFSAGGDSINAFRIIAQARRAGLVITSRHLFAQPTVRALAVLAQPLRPDAAGALPPPATTPLDADALAALGFDPRQVQDAYPATAMQQGLLFHSLAQRENHDDNGGMYVTQRRLTLAGSLDVARLRAAWQRAATRHDILRTRFEWRDDTVWQVVERTVELPFGMHDARDDTIDAYEARIAAWMRDDLARGFDTTHAPLMRIDLFARPDGRHDLVWTTHHALLDGWSAARLLAEIGEAYRASSAALDDAIGLDAVRTTPYRAYVDWLAAQPDGRDWWRAAAAACDDPATLTASLAPPPVPRPGAFRAERELGATLDARLRAAASTFGVTLNTVMQGAWALLLARFGNREQVAFGVTVSGRPEALDDAERMLGLFINSLPVWADLPGDAEVGAWLRRLQQQAADLRRYEHTPLVQLQRWVGRSGDALFDSLFVFENYPLDAALDALGAADEEGALNVSAVQSTGRTHYPLTLMVVPKPTLRLEWEWNGLRLDASAVDRLARAYVELLTQLAQCGTPEVAAAQRKLRTFVPSAPLRMALPLDGHAFMPIAQRIADMAASHPGRIALVGEADSLTGPELLNWASAIAERLRAYRVQPDACVAVCLERTPALIAAMLGVWMAGAAYLPIDPAYPQTRIAAMLADARVAHAVIDQHPAAFDKLAVIHPSALRGAAAHSRFTPAPVHPDQLAYVIYTSGSTGQPKGVGVTHGALDRLVASIARRPGLRDDDLWLSESAPVFDISVLEFCLPLVRGIPVELVSAHTARDGIALAQRLDASRATVFQATPSGWRMLVEAGWRNDLNVAHPPLLGLSGGEALPDDLASDLIARGVTLWNLYGPTETTIYSAGAPVLDGQPITHGDPLPHTVLRVFDQHGLPVPDGGLGELCIGGANLARGYLGRPGLTAERFVPDPDGPPGARLYRTGDLCRLREDGRPEPLGRLDQQIKLRGFRIEPGEIETALRACDGVKNAAVSLHGEAPRQQLVGYVTGNADSAALRAQLADTLPAHMLPSAIVTLDAFPLTPSGKLDRRALPHPAWQDDDTPAVAPRSPREAALLDIWQSVLGHPVASVHINFFQAGGDSILGVRVAARINQMVARTVPLAVLFRHPTIRALADYLDAEDAHAGAADADAVVLGRLLADLE</sequence>
<protein>
    <recommendedName>
        <fullName evidence="9">Carrier domain-containing protein</fullName>
    </recommendedName>
</protein>
<dbReference type="GO" id="GO:0046872">
    <property type="term" value="F:metal ion binding"/>
    <property type="evidence" value="ECO:0007669"/>
    <property type="project" value="UniProtKB-KW"/>
</dbReference>
<feature type="domain" description="Carrier" evidence="9">
    <location>
        <begin position="3481"/>
        <end position="3555"/>
    </location>
</feature>
<dbReference type="Gene3D" id="1.10.1200.10">
    <property type="entry name" value="ACP-like"/>
    <property type="match status" value="4"/>
</dbReference>
<dbReference type="SUPFAM" id="SSF47336">
    <property type="entry name" value="ACP-like"/>
    <property type="match status" value="5"/>
</dbReference>
<keyword evidence="4" id="KW-0597">Phosphoprotein</keyword>
<feature type="domain" description="Carrier" evidence="9">
    <location>
        <begin position="4557"/>
        <end position="4631"/>
    </location>
</feature>
<dbReference type="NCBIfam" id="NF003417">
    <property type="entry name" value="PRK04813.1"/>
    <property type="match status" value="5"/>
</dbReference>
<dbReference type="NCBIfam" id="TIGR01733">
    <property type="entry name" value="AA-adenyl-dom"/>
    <property type="match status" value="4"/>
</dbReference>
<dbReference type="GO" id="GO:0006631">
    <property type="term" value="P:fatty acid metabolic process"/>
    <property type="evidence" value="ECO:0007669"/>
    <property type="project" value="UniProtKB-KW"/>
</dbReference>
<dbReference type="InterPro" id="IPR009081">
    <property type="entry name" value="PP-bd_ACP"/>
</dbReference>
<dbReference type="CDD" id="cd19543">
    <property type="entry name" value="DCL_NRPS"/>
    <property type="match status" value="2"/>
</dbReference>
<evidence type="ECO:0000256" key="5">
    <source>
        <dbReference type="ARBA" id="ARBA00022723"/>
    </source>
</evidence>
<dbReference type="Gene3D" id="2.30.38.10">
    <property type="entry name" value="Luciferase, Domain 3"/>
    <property type="match status" value="1"/>
</dbReference>
<dbReference type="Gene3D" id="3.40.50.12780">
    <property type="entry name" value="N-terminal domain of ligase-like"/>
    <property type="match status" value="4"/>
</dbReference>
<dbReference type="Pfam" id="PF00550">
    <property type="entry name" value="PP-binding"/>
    <property type="match status" value="5"/>
</dbReference>
<dbReference type="SUPFAM" id="SSF56801">
    <property type="entry name" value="Acetyl-CoA synthetase-like"/>
    <property type="match status" value="5"/>
</dbReference>
<evidence type="ECO:0000256" key="2">
    <source>
        <dbReference type="ARBA" id="ARBA00006432"/>
    </source>
</evidence>
<evidence type="ECO:0000256" key="7">
    <source>
        <dbReference type="ARBA" id="ARBA00023098"/>
    </source>
</evidence>
<comment type="similarity">
    <text evidence="2">Belongs to the ATP-dependent AMP-binding enzyme family.</text>
</comment>
<dbReference type="FunFam" id="3.40.50.980:FF:000001">
    <property type="entry name" value="Non-ribosomal peptide synthetase"/>
    <property type="match status" value="1"/>
</dbReference>
<dbReference type="InterPro" id="IPR025110">
    <property type="entry name" value="AMP-bd_C"/>
</dbReference>
<accession>A0A1B4FEV9</accession>
<dbReference type="Pfam" id="PF13193">
    <property type="entry name" value="AMP-binding_C"/>
    <property type="match status" value="4"/>
</dbReference>
<dbReference type="Gene3D" id="3.40.50.980">
    <property type="match status" value="2"/>
</dbReference>
<feature type="region of interest" description="Disordered" evidence="8">
    <location>
        <begin position="277"/>
        <end position="307"/>
    </location>
</feature>
<evidence type="ECO:0000256" key="8">
    <source>
        <dbReference type="SAM" id="MobiDB-lite"/>
    </source>
</evidence>
<dbReference type="GO" id="GO:0031177">
    <property type="term" value="F:phosphopantetheine binding"/>
    <property type="evidence" value="ECO:0007669"/>
    <property type="project" value="InterPro"/>
</dbReference>
<keyword evidence="11" id="KW-1185">Reference proteome</keyword>
<dbReference type="InterPro" id="IPR020845">
    <property type="entry name" value="AMP-binding_CS"/>
</dbReference>
<dbReference type="Proteomes" id="UP000062519">
    <property type="component" value="Chromosome 1"/>
</dbReference>
<feature type="region of interest" description="Disordered" evidence="8">
    <location>
        <begin position="3464"/>
        <end position="3483"/>
    </location>
</feature>
<dbReference type="InterPro" id="IPR042099">
    <property type="entry name" value="ANL_N_sf"/>
</dbReference>
<dbReference type="PROSITE" id="PS00012">
    <property type="entry name" value="PHOSPHOPANTETHEINE"/>
    <property type="match status" value="4"/>
</dbReference>
<dbReference type="CDD" id="cd05930">
    <property type="entry name" value="A_NRPS"/>
    <property type="match status" value="2"/>
</dbReference>
<dbReference type="InterPro" id="IPR029058">
    <property type="entry name" value="AB_hydrolase_fold"/>
</dbReference>
<evidence type="ECO:0000313" key="11">
    <source>
        <dbReference type="Proteomes" id="UP000062519"/>
    </source>
</evidence>
<dbReference type="RefSeq" id="WP_059597837.1">
    <property type="nucleotide sequence ID" value="NZ_CP013386.1"/>
</dbReference>
<evidence type="ECO:0000256" key="1">
    <source>
        <dbReference type="ARBA" id="ARBA00001957"/>
    </source>
</evidence>
<reference evidence="10 11" key="1">
    <citation type="submission" date="2015-12" db="EMBL/GenBank/DDBJ databases">
        <title>Diversity of Burkholderia near neighbor genomes.</title>
        <authorList>
            <person name="Sahl J."/>
            <person name="Wagner D."/>
            <person name="Keim P."/>
        </authorList>
    </citation>
    <scope>NUCLEOTIDE SEQUENCE [LARGE SCALE GENOMIC DNA]</scope>
    <source>
        <strain evidence="10 11">BDU6</strain>
    </source>
</reference>
<evidence type="ECO:0000256" key="3">
    <source>
        <dbReference type="ARBA" id="ARBA00022450"/>
    </source>
</evidence>
<dbReference type="FunFam" id="1.10.1200.10:FF:000005">
    <property type="entry name" value="Nonribosomal peptide synthetase 1"/>
    <property type="match status" value="1"/>
</dbReference>
<dbReference type="PANTHER" id="PTHR45527">
    <property type="entry name" value="NONRIBOSOMAL PEPTIDE SYNTHETASE"/>
    <property type="match status" value="1"/>
</dbReference>
<dbReference type="Gene3D" id="3.30.559.30">
    <property type="entry name" value="Nonribosomal peptide synthetase, condensation domain"/>
    <property type="match status" value="5"/>
</dbReference>
<dbReference type="CDD" id="cd05931">
    <property type="entry name" value="FAAL"/>
    <property type="match status" value="1"/>
</dbReference>
<dbReference type="InterPro" id="IPR020806">
    <property type="entry name" value="PKS_PP-bd"/>
</dbReference>
<organism evidence="10 11">
    <name type="scientific">Burkholderia mayonis</name>
    <dbReference type="NCBI Taxonomy" id="1385591"/>
    <lineage>
        <taxon>Bacteria</taxon>
        <taxon>Pseudomonadati</taxon>
        <taxon>Pseudomonadota</taxon>
        <taxon>Betaproteobacteria</taxon>
        <taxon>Burkholderiales</taxon>
        <taxon>Burkholderiaceae</taxon>
        <taxon>Burkholderia</taxon>
        <taxon>pseudomallei group</taxon>
    </lineage>
</organism>
<dbReference type="PROSITE" id="PS00455">
    <property type="entry name" value="AMP_BINDING"/>
    <property type="match status" value="4"/>
</dbReference>
<keyword evidence="5" id="KW-0479">Metal-binding</keyword>
<dbReference type="Gene3D" id="3.30.559.10">
    <property type="entry name" value="Chloramphenicol acetyltransferase-like domain"/>
    <property type="match status" value="5"/>
</dbReference>
<dbReference type="InterPro" id="IPR040097">
    <property type="entry name" value="FAAL/FAAC"/>
</dbReference>
<dbReference type="InterPro" id="IPR036736">
    <property type="entry name" value="ACP-like_sf"/>
</dbReference>
<dbReference type="InterPro" id="IPR001242">
    <property type="entry name" value="Condensation_dom"/>
</dbReference>
<dbReference type="Gene3D" id="3.30.300.30">
    <property type="match status" value="5"/>
</dbReference>
<dbReference type="InterPro" id="IPR000873">
    <property type="entry name" value="AMP-dep_synth/lig_dom"/>
</dbReference>
<evidence type="ECO:0000259" key="9">
    <source>
        <dbReference type="PROSITE" id="PS50075"/>
    </source>
</evidence>
<dbReference type="FunFam" id="3.40.50.12780:FF:000013">
    <property type="entry name" value="Long-chain-fatty-acid--AMP ligase FadD32"/>
    <property type="match status" value="1"/>
</dbReference>
<evidence type="ECO:0000256" key="4">
    <source>
        <dbReference type="ARBA" id="ARBA00022553"/>
    </source>
</evidence>